<dbReference type="InterPro" id="IPR006805">
    <property type="entry name" value="Anth_synth_I_N"/>
</dbReference>
<dbReference type="RefSeq" id="WP_146349414.1">
    <property type="nucleotide sequence ID" value="NZ_VOBR01000002.1"/>
</dbReference>
<dbReference type="GO" id="GO:0000162">
    <property type="term" value="P:L-tryptophan biosynthetic process"/>
    <property type="evidence" value="ECO:0007669"/>
    <property type="project" value="TreeGrafter"/>
</dbReference>
<feature type="domain" description="Chorismate-utilising enzyme C-terminal" evidence="1">
    <location>
        <begin position="199"/>
        <end position="446"/>
    </location>
</feature>
<dbReference type="Pfam" id="PF00425">
    <property type="entry name" value="Chorismate_bind"/>
    <property type="match status" value="1"/>
</dbReference>
<dbReference type="InterPro" id="IPR019999">
    <property type="entry name" value="Anth_synth_I-like"/>
</dbReference>
<evidence type="ECO:0000259" key="1">
    <source>
        <dbReference type="Pfam" id="PF00425"/>
    </source>
</evidence>
<evidence type="ECO:0000259" key="2">
    <source>
        <dbReference type="Pfam" id="PF04715"/>
    </source>
</evidence>
<organism evidence="3 4">
    <name type="scientific">Lentzea tibetensis</name>
    <dbReference type="NCBI Taxonomy" id="2591470"/>
    <lineage>
        <taxon>Bacteria</taxon>
        <taxon>Bacillati</taxon>
        <taxon>Actinomycetota</taxon>
        <taxon>Actinomycetes</taxon>
        <taxon>Pseudonocardiales</taxon>
        <taxon>Pseudonocardiaceae</taxon>
        <taxon>Lentzea</taxon>
    </lineage>
</organism>
<dbReference type="InterPro" id="IPR015890">
    <property type="entry name" value="Chorismate_C"/>
</dbReference>
<dbReference type="InterPro" id="IPR005801">
    <property type="entry name" value="ADC_synthase"/>
</dbReference>
<name>A0A563F256_9PSEU</name>
<gene>
    <name evidence="3" type="ORF">FKR81_03410</name>
</gene>
<keyword evidence="4" id="KW-1185">Reference proteome</keyword>
<dbReference type="Proteomes" id="UP000316639">
    <property type="component" value="Unassembled WGS sequence"/>
</dbReference>
<evidence type="ECO:0000313" key="4">
    <source>
        <dbReference type="Proteomes" id="UP000316639"/>
    </source>
</evidence>
<reference evidence="3 4" key="1">
    <citation type="submission" date="2019-07" db="EMBL/GenBank/DDBJ databases">
        <title>Lentzea xizangensis sp. nov., isolated from Qinghai-Tibetan Plateau Soils.</title>
        <authorList>
            <person name="Huang J."/>
        </authorList>
    </citation>
    <scope>NUCLEOTIDE SEQUENCE [LARGE SCALE GENOMIC DNA]</scope>
    <source>
        <strain evidence="3 4">FXJ1.1311</strain>
    </source>
</reference>
<sequence>MVSTERRALPALDPLTAYLALAERFGDDEIYLLESPSGPATDRRHAVVGFGVLLTISVTGTDVRITGEPDVVAAVRARVSLPLTDRRGVWDLLRDAQSAFPRTPGFGFLSFFGYDTAHYVEDLPRTIPGEPGAPDVCVVLHRGRIRFDVASGEAELLLHHSELWPDLEPDAVLDALRVAPEPADARVPPAVCVDETDEPTFRRNVRRALGHIAIGDIYQVQIGHELRITSELAPVDVYRRLRERNPSPYMYLARLAGDTVIGASPELFVRFEDGVATMRPIAGTIPLDAGPQAAARLRADPKEIAEHVMLVDLCRNDIGRVCDRDTLDVPDMLAVDRYSHVAHLVSTVVGRVSEVDSYEVVRALFPSGTMTGAPKIRAMEIIESIESSRRGLYAGALGLIDFDGALNLALCIRSLTHAGNTYRTRASAGVVADSDPGAEWRETLAKMSAAYWAVTGKELVS</sequence>
<protein>
    <submittedName>
        <fullName evidence="3">Anthranilate synthase component I family protein</fullName>
    </submittedName>
</protein>
<accession>A0A563F256</accession>
<evidence type="ECO:0000313" key="3">
    <source>
        <dbReference type="EMBL" id="TWP53818.1"/>
    </source>
</evidence>
<feature type="domain" description="Anthranilate synthase component I N-terminal" evidence="2">
    <location>
        <begin position="12"/>
        <end position="149"/>
    </location>
</feature>
<dbReference type="PANTHER" id="PTHR11236:SF9">
    <property type="entry name" value="ANTHRANILATE SYNTHASE COMPONENT 1"/>
    <property type="match status" value="1"/>
</dbReference>
<dbReference type="EMBL" id="VOBR01000002">
    <property type="protein sequence ID" value="TWP53818.1"/>
    <property type="molecule type" value="Genomic_DNA"/>
</dbReference>
<dbReference type="SUPFAM" id="SSF56322">
    <property type="entry name" value="ADC synthase"/>
    <property type="match status" value="1"/>
</dbReference>
<comment type="caution">
    <text evidence="3">The sequence shown here is derived from an EMBL/GenBank/DDBJ whole genome shotgun (WGS) entry which is preliminary data.</text>
</comment>
<dbReference type="PRINTS" id="PR00095">
    <property type="entry name" value="ANTSNTHASEI"/>
</dbReference>
<dbReference type="AlphaFoldDB" id="A0A563F256"/>
<dbReference type="Gene3D" id="3.60.120.10">
    <property type="entry name" value="Anthranilate synthase"/>
    <property type="match status" value="1"/>
</dbReference>
<dbReference type="OrthoDB" id="3518032at2"/>
<dbReference type="PANTHER" id="PTHR11236">
    <property type="entry name" value="AMINOBENZOATE/ANTHRANILATE SYNTHASE"/>
    <property type="match status" value="1"/>
</dbReference>
<proteinExistence type="predicted"/>
<dbReference type="Pfam" id="PF04715">
    <property type="entry name" value="Anth_synt_I_N"/>
    <property type="match status" value="1"/>
</dbReference>